<dbReference type="KEGG" id="mgad:MGAD_19430"/>
<evidence type="ECO:0000313" key="3">
    <source>
        <dbReference type="Proteomes" id="UP000466187"/>
    </source>
</evidence>
<evidence type="ECO:0000256" key="1">
    <source>
        <dbReference type="SAM" id="MobiDB-lite"/>
    </source>
</evidence>
<accession>A0A7I7WP13</accession>
<protein>
    <submittedName>
        <fullName evidence="2">Uncharacterized protein</fullName>
    </submittedName>
</protein>
<name>A0A7I7WP13_MYCGU</name>
<feature type="region of interest" description="Disordered" evidence="1">
    <location>
        <begin position="1"/>
        <end position="38"/>
    </location>
</feature>
<gene>
    <name evidence="2" type="ORF">MGAD_19430</name>
</gene>
<evidence type="ECO:0000313" key="2">
    <source>
        <dbReference type="EMBL" id="BBZ17608.1"/>
    </source>
</evidence>
<proteinExistence type="predicted"/>
<dbReference type="AlphaFoldDB" id="A0A7I7WP13"/>
<organism evidence="2 3">
    <name type="scientific">Mycolicibacterium gadium</name>
    <name type="common">Mycobacterium gadium</name>
    <dbReference type="NCBI Taxonomy" id="1794"/>
    <lineage>
        <taxon>Bacteria</taxon>
        <taxon>Bacillati</taxon>
        <taxon>Actinomycetota</taxon>
        <taxon>Actinomycetes</taxon>
        <taxon>Mycobacteriales</taxon>
        <taxon>Mycobacteriaceae</taxon>
        <taxon>Mycolicibacterium</taxon>
    </lineage>
</organism>
<reference evidence="2 3" key="1">
    <citation type="journal article" date="2019" name="Emerg. Microbes Infect.">
        <title>Comprehensive subspecies identification of 175 nontuberculous mycobacteria species based on 7547 genomic profiles.</title>
        <authorList>
            <person name="Matsumoto Y."/>
            <person name="Kinjo T."/>
            <person name="Motooka D."/>
            <person name="Nabeya D."/>
            <person name="Jung N."/>
            <person name="Uechi K."/>
            <person name="Horii T."/>
            <person name="Iida T."/>
            <person name="Fujita J."/>
            <person name="Nakamura S."/>
        </authorList>
    </citation>
    <scope>NUCLEOTIDE SEQUENCE [LARGE SCALE GENOMIC DNA]</scope>
    <source>
        <strain evidence="2 3">JCM 12688</strain>
    </source>
</reference>
<sequence length="54" mass="5959">MALPGVPDFRSGAGAHRHRRPGTDRSPEPWGPPPAPINYCGFNEQPVWDASYNQ</sequence>
<dbReference type="EMBL" id="AP022608">
    <property type="protein sequence ID" value="BBZ17608.1"/>
    <property type="molecule type" value="Genomic_DNA"/>
</dbReference>
<dbReference type="Proteomes" id="UP000466187">
    <property type="component" value="Chromosome"/>
</dbReference>